<dbReference type="PROSITE" id="PS50146">
    <property type="entry name" value="DAGK"/>
    <property type="match status" value="1"/>
</dbReference>
<dbReference type="PANTHER" id="PTHR12358">
    <property type="entry name" value="SPHINGOSINE KINASE"/>
    <property type="match status" value="1"/>
</dbReference>
<dbReference type="Pfam" id="PF00781">
    <property type="entry name" value="DAGK_cat"/>
    <property type="match status" value="1"/>
</dbReference>
<evidence type="ECO:0000259" key="2">
    <source>
        <dbReference type="PROSITE" id="PS50146"/>
    </source>
</evidence>
<dbReference type="InterPro" id="IPR017438">
    <property type="entry name" value="ATP-NAD_kinase_N"/>
</dbReference>
<name>A0AAD1ZEA4_9LAMI</name>
<accession>A0AAD1ZEA4</accession>
<feature type="domain" description="DAGKc" evidence="2">
    <location>
        <begin position="151"/>
        <end position="319"/>
    </location>
</feature>
<dbReference type="InterPro" id="IPR045363">
    <property type="entry name" value="CERK_C"/>
</dbReference>
<keyword evidence="4" id="KW-1185">Reference proteome</keyword>
<dbReference type="PANTHER" id="PTHR12358:SF6">
    <property type="entry name" value="CERAMIDE KINASE"/>
    <property type="match status" value="1"/>
</dbReference>
<dbReference type="Proteomes" id="UP000834106">
    <property type="component" value="Chromosome 9"/>
</dbReference>
<dbReference type="InterPro" id="IPR001206">
    <property type="entry name" value="Diacylglycerol_kinase_cat_dom"/>
</dbReference>
<protein>
    <recommendedName>
        <fullName evidence="2">DAGKc domain-containing protein</fullName>
    </recommendedName>
</protein>
<dbReference type="InterPro" id="IPR016064">
    <property type="entry name" value="NAD/diacylglycerol_kinase_sf"/>
</dbReference>
<sequence>MEITEDGYSRDDSHPTAPFNDGGEDSFLSSNFLLDTVGEIFLTQNSDGLSWQLVESLNDEKDERWTEIKFSDVYAVEFLGWGLVHGPVLGARECILGHSAQMYRFTVHAVQSSKNLPSLWTPSVYTFGHNNLEICKTWVNQISASLDMESNRPKNLLVLVHPRSGKGNGLGIWEELAPIFYRAKVKTKVIVTQRAGHARDVMTSITNRELSFYDGVVAVGGDGFFNEILNGLLLSRHKASYPPDPGDSIHPVEMELNSTIHNPEFSFPNKQFRIGIIPAGSTDTIAICTTGARDPLTSALQIVLGKRVNLDVAQIVRWKMTPASISEPCVRYAASFAGYGFYGDVIRESEKYRWMGPKRYDYAGTKVFLQLRSYEAELNYLEVESEKENSSPEEEPPETSTKAFRCLPANSDGVSCRANCGVCNTKGVDALVGPSFPLPNSKASRWLTSKGRFISVGAAVISCRNERAPDGLVADAHLSDGFMHLILIKDCPHPHYLWHLIQLTKRGGNPLDFEFVEHHKTPAFTFTSFGEEGVWNVDGELFLAHRLSAQVFRGLVSLFAGGPVA</sequence>
<dbReference type="Gene3D" id="2.60.200.40">
    <property type="match status" value="1"/>
</dbReference>
<evidence type="ECO:0000256" key="1">
    <source>
        <dbReference type="SAM" id="MobiDB-lite"/>
    </source>
</evidence>
<reference evidence="3" key="1">
    <citation type="submission" date="2023-05" db="EMBL/GenBank/DDBJ databases">
        <authorList>
            <person name="Huff M."/>
        </authorList>
    </citation>
    <scope>NUCLEOTIDE SEQUENCE</scope>
</reference>
<organism evidence="3 4">
    <name type="scientific">Fraxinus pennsylvanica</name>
    <dbReference type="NCBI Taxonomy" id="56036"/>
    <lineage>
        <taxon>Eukaryota</taxon>
        <taxon>Viridiplantae</taxon>
        <taxon>Streptophyta</taxon>
        <taxon>Embryophyta</taxon>
        <taxon>Tracheophyta</taxon>
        <taxon>Spermatophyta</taxon>
        <taxon>Magnoliopsida</taxon>
        <taxon>eudicotyledons</taxon>
        <taxon>Gunneridae</taxon>
        <taxon>Pentapetalae</taxon>
        <taxon>asterids</taxon>
        <taxon>lamiids</taxon>
        <taxon>Lamiales</taxon>
        <taxon>Oleaceae</taxon>
        <taxon>Oleeae</taxon>
        <taxon>Fraxinus</taxon>
    </lineage>
</organism>
<dbReference type="InterPro" id="IPR050187">
    <property type="entry name" value="Lipid_Phosphate_FormReg"/>
</dbReference>
<dbReference type="GO" id="GO:0001729">
    <property type="term" value="F:ceramide kinase activity"/>
    <property type="evidence" value="ECO:0007669"/>
    <property type="project" value="TreeGrafter"/>
</dbReference>
<dbReference type="SUPFAM" id="SSF111331">
    <property type="entry name" value="NAD kinase/diacylglycerol kinase-like"/>
    <property type="match status" value="1"/>
</dbReference>
<feature type="region of interest" description="Disordered" evidence="1">
    <location>
        <begin position="1"/>
        <end position="22"/>
    </location>
</feature>
<dbReference type="EMBL" id="OU503044">
    <property type="protein sequence ID" value="CAI9768241.1"/>
    <property type="molecule type" value="Genomic_DNA"/>
</dbReference>
<dbReference type="Gene3D" id="3.40.50.10330">
    <property type="entry name" value="Probable inorganic polyphosphate/atp-NAD kinase, domain 1"/>
    <property type="match status" value="1"/>
</dbReference>
<dbReference type="AlphaFoldDB" id="A0AAD1ZEA4"/>
<proteinExistence type="predicted"/>
<dbReference type="Pfam" id="PF19280">
    <property type="entry name" value="CERK_C"/>
    <property type="match status" value="1"/>
</dbReference>
<dbReference type="GO" id="GO:0006672">
    <property type="term" value="P:ceramide metabolic process"/>
    <property type="evidence" value="ECO:0007669"/>
    <property type="project" value="TreeGrafter"/>
</dbReference>
<evidence type="ECO:0000313" key="3">
    <source>
        <dbReference type="EMBL" id="CAI9768241.1"/>
    </source>
</evidence>
<dbReference type="GO" id="GO:0016020">
    <property type="term" value="C:membrane"/>
    <property type="evidence" value="ECO:0007669"/>
    <property type="project" value="GOC"/>
</dbReference>
<evidence type="ECO:0000313" key="4">
    <source>
        <dbReference type="Proteomes" id="UP000834106"/>
    </source>
</evidence>
<gene>
    <name evidence="3" type="ORF">FPE_LOCUS15671</name>
</gene>